<name>S0G184_9BACT</name>
<dbReference type="RefSeq" id="WP_006966268.1">
    <property type="nucleotide sequence ID" value="NZ_APJX01000005.1"/>
</dbReference>
<dbReference type="Proteomes" id="UP000014216">
    <property type="component" value="Unassembled WGS sequence"/>
</dbReference>
<evidence type="ECO:0000313" key="2">
    <source>
        <dbReference type="Proteomes" id="UP000014216"/>
    </source>
</evidence>
<organism evidence="1 2">
    <name type="scientific">Desulfotignum phosphitoxidans DSM 13687</name>
    <dbReference type="NCBI Taxonomy" id="1286635"/>
    <lineage>
        <taxon>Bacteria</taxon>
        <taxon>Pseudomonadati</taxon>
        <taxon>Thermodesulfobacteriota</taxon>
        <taxon>Desulfobacteria</taxon>
        <taxon>Desulfobacterales</taxon>
        <taxon>Desulfobacteraceae</taxon>
        <taxon>Desulfotignum</taxon>
    </lineage>
</organism>
<comment type="caution">
    <text evidence="1">The sequence shown here is derived from an EMBL/GenBank/DDBJ whole genome shotgun (WGS) entry which is preliminary data.</text>
</comment>
<dbReference type="AlphaFoldDB" id="S0G184"/>
<proteinExistence type="predicted"/>
<evidence type="ECO:0000313" key="1">
    <source>
        <dbReference type="EMBL" id="EMS79179.1"/>
    </source>
</evidence>
<dbReference type="EMBL" id="APJX01000005">
    <property type="protein sequence ID" value="EMS79179.1"/>
    <property type="molecule type" value="Genomic_DNA"/>
</dbReference>
<protein>
    <submittedName>
        <fullName evidence="1">Phage-like protein</fullName>
    </submittedName>
</protein>
<dbReference type="OrthoDB" id="1956472at2"/>
<gene>
    <name evidence="1" type="ORF">Dpo_5c01020</name>
</gene>
<sequence length="116" mass="12979">MQEMKNVTIETMSDGAAIERANLELDRVLKNILDKNTNPTAAREVVLKIKLKPRNDRAAAEVTIQATSKLAPVMGHNTEVYIGTDISGQPECTEIFQADLFPEHNKLTPFRRESND</sequence>
<accession>S0G184</accession>
<keyword evidence="2" id="KW-1185">Reference proteome</keyword>
<reference evidence="1 2" key="1">
    <citation type="journal article" date="2013" name="Genome Announc.">
        <title>Draft Genome Sequence of Desulfotignum phosphitoxidans DSM 13687 Strain FiPS-3.</title>
        <authorList>
            <person name="Poehlein A."/>
            <person name="Daniel R."/>
            <person name="Simeonova D.D."/>
        </authorList>
    </citation>
    <scope>NUCLEOTIDE SEQUENCE [LARGE SCALE GENOMIC DNA]</scope>
    <source>
        <strain evidence="1 2">DSM 13687</strain>
    </source>
</reference>